<feature type="compositionally biased region" description="Polar residues" evidence="1">
    <location>
        <begin position="1"/>
        <end position="15"/>
    </location>
</feature>
<dbReference type="VEuPathDB" id="FungiDB:sscle_03g030960"/>
<dbReference type="Proteomes" id="UP000177798">
    <property type="component" value="Chromosome 3"/>
</dbReference>
<sequence>MKSSSRTFSQTTDRPSNPIHRLSEVVPRFHSLNFSSAANQAKAEDRRGQLLEQLIKQKYEGKVAEENISFIRDSFTSFNDKIKELHKDTGVPIASKKWGKDLVVENGTNSEVDEMEDEVDDDKYGNYNSDGGTVFRRLTTQEEEEDEEHWRKTVTALPQHMTITSYYVEMGYQMAPTPRVKEIEEQNPQLPSGETSVQGKPKDKKWVPRMPNNKRPATPSPAKTNSKSNKAQLYNTEAFPNTEIIARIEASSPLSSLKPPPKRTKTASSPLSGLRFGPKPPPRCSSCLKMRKLCDRKSPCGRCSGTREFKECVPYWRDI</sequence>
<feature type="compositionally biased region" description="Polar residues" evidence="1">
    <location>
        <begin position="186"/>
        <end position="198"/>
    </location>
</feature>
<organism evidence="2 3">
    <name type="scientific">Sclerotinia sclerotiorum (strain ATCC 18683 / 1980 / Ss-1)</name>
    <name type="common">White mold</name>
    <name type="synonym">Whetzelinia sclerotiorum</name>
    <dbReference type="NCBI Taxonomy" id="665079"/>
    <lineage>
        <taxon>Eukaryota</taxon>
        <taxon>Fungi</taxon>
        <taxon>Dikarya</taxon>
        <taxon>Ascomycota</taxon>
        <taxon>Pezizomycotina</taxon>
        <taxon>Leotiomycetes</taxon>
        <taxon>Helotiales</taxon>
        <taxon>Sclerotiniaceae</taxon>
        <taxon>Sclerotinia</taxon>
    </lineage>
</organism>
<dbReference type="OrthoDB" id="3546032at2759"/>
<dbReference type="AlphaFoldDB" id="A0A1D9Q091"/>
<dbReference type="EMBL" id="CP017816">
    <property type="protein sequence ID" value="APA08326.1"/>
    <property type="molecule type" value="Genomic_DNA"/>
</dbReference>
<protein>
    <submittedName>
        <fullName evidence="2">Uncharacterized protein</fullName>
    </submittedName>
</protein>
<proteinExistence type="predicted"/>
<feature type="region of interest" description="Disordered" evidence="1">
    <location>
        <begin position="1"/>
        <end position="20"/>
    </location>
</feature>
<gene>
    <name evidence="2" type="ORF">sscle_03g030960</name>
</gene>
<evidence type="ECO:0000256" key="1">
    <source>
        <dbReference type="SAM" id="MobiDB-lite"/>
    </source>
</evidence>
<evidence type="ECO:0000313" key="3">
    <source>
        <dbReference type="Proteomes" id="UP000177798"/>
    </source>
</evidence>
<evidence type="ECO:0000313" key="2">
    <source>
        <dbReference type="EMBL" id="APA08326.1"/>
    </source>
</evidence>
<name>A0A1D9Q091_SCLS1</name>
<feature type="region of interest" description="Disordered" evidence="1">
    <location>
        <begin position="251"/>
        <end position="282"/>
    </location>
</feature>
<reference evidence="3" key="1">
    <citation type="journal article" date="2017" name="Genome Biol. Evol.">
        <title>The complete genome sequence of the phytopathogenic fungus Sclerotinia sclerotiorum reveals insights into the genome architecture of broad host range pathogens.</title>
        <authorList>
            <person name="Derbyshire M."/>
            <person name="Denton-Giles M."/>
            <person name="Hegedus D."/>
            <person name="Seifbarghy S."/>
            <person name="Rollins J."/>
            <person name="van Kan J."/>
            <person name="Seidl M.F."/>
            <person name="Faino L."/>
            <person name="Mbengue M."/>
            <person name="Navaud O."/>
            <person name="Raffaele S."/>
            <person name="Hammond-Kosack K."/>
            <person name="Heard S."/>
            <person name="Oliver R."/>
        </authorList>
    </citation>
    <scope>NUCLEOTIDE SEQUENCE [LARGE SCALE GENOMIC DNA]</scope>
    <source>
        <strain evidence="3">ATCC 18683 / 1980 / Ss-1</strain>
    </source>
</reference>
<feature type="region of interest" description="Disordered" evidence="1">
    <location>
        <begin position="184"/>
        <end position="229"/>
    </location>
</feature>
<accession>A0A1D9Q091</accession>